<dbReference type="OrthoDB" id="3989460at2759"/>
<dbReference type="HOGENOM" id="CLU_1806459_0_0_1"/>
<keyword evidence="3" id="KW-1185">Reference proteome</keyword>
<feature type="coiled-coil region" evidence="1">
    <location>
        <begin position="105"/>
        <end position="132"/>
    </location>
</feature>
<organism evidence="2 3">
    <name type="scientific">Kuraishia capsulata CBS 1993</name>
    <dbReference type="NCBI Taxonomy" id="1382522"/>
    <lineage>
        <taxon>Eukaryota</taxon>
        <taxon>Fungi</taxon>
        <taxon>Dikarya</taxon>
        <taxon>Ascomycota</taxon>
        <taxon>Saccharomycotina</taxon>
        <taxon>Pichiomycetes</taxon>
        <taxon>Pichiales</taxon>
        <taxon>Pichiaceae</taxon>
        <taxon>Kuraishia</taxon>
    </lineage>
</organism>
<dbReference type="RefSeq" id="XP_022460215.1">
    <property type="nucleotide sequence ID" value="XM_022600917.1"/>
</dbReference>
<dbReference type="Proteomes" id="UP000019384">
    <property type="component" value="Unassembled WGS sequence"/>
</dbReference>
<evidence type="ECO:0000313" key="2">
    <source>
        <dbReference type="EMBL" id="CDK28225.1"/>
    </source>
</evidence>
<dbReference type="GeneID" id="34521603"/>
<proteinExistence type="predicted"/>
<gene>
    <name evidence="2" type="ORF">KUCA_T00004207001</name>
</gene>
<dbReference type="AlphaFoldDB" id="W6MX40"/>
<name>W6MX40_9ASCO</name>
<protein>
    <submittedName>
        <fullName evidence="2">Uncharacterized protein</fullName>
    </submittedName>
</protein>
<evidence type="ECO:0000313" key="3">
    <source>
        <dbReference type="Proteomes" id="UP000019384"/>
    </source>
</evidence>
<reference evidence="2" key="1">
    <citation type="submission" date="2013-12" db="EMBL/GenBank/DDBJ databases">
        <authorList>
            <person name="Genoscope - CEA"/>
        </authorList>
    </citation>
    <scope>NUCLEOTIDE SEQUENCE</scope>
    <source>
        <strain evidence="2">CBS 1993</strain>
    </source>
</reference>
<dbReference type="EMBL" id="HG793129">
    <property type="protein sequence ID" value="CDK28225.1"/>
    <property type="molecule type" value="Genomic_DNA"/>
</dbReference>
<reference evidence="2" key="2">
    <citation type="submission" date="2014-02" db="EMBL/GenBank/DDBJ databases">
        <title>Complete DNA sequence of /Kuraishia capsulata/ illustrates novel genomic features among budding yeasts (/Saccharomycotina/).</title>
        <authorList>
            <person name="Morales L."/>
            <person name="Noel B."/>
            <person name="Porcel B."/>
            <person name="Marcet-Houben M."/>
            <person name="Hullo M-F."/>
            <person name="Sacerdot C."/>
            <person name="Tekaia F."/>
            <person name="Leh-Louis V."/>
            <person name="Despons L."/>
            <person name="Khanna V."/>
            <person name="Aury J-M."/>
            <person name="Barbe V."/>
            <person name="Couloux A."/>
            <person name="Labadie K."/>
            <person name="Pelletier E."/>
            <person name="Souciet J-L."/>
            <person name="Boekhout T."/>
            <person name="Gabaldon T."/>
            <person name="Wincker P."/>
            <person name="Dujon B."/>
        </authorList>
    </citation>
    <scope>NUCLEOTIDE SEQUENCE</scope>
    <source>
        <strain evidence="2">CBS 1993</strain>
    </source>
</reference>
<evidence type="ECO:0000256" key="1">
    <source>
        <dbReference type="SAM" id="Coils"/>
    </source>
</evidence>
<keyword evidence="1" id="KW-0175">Coiled coil</keyword>
<accession>W6MX40</accession>
<sequence length="143" mass="15742">MNGNNSPVFKFKTVLGKSESFLSLLNDGHTETVSPEAIHPIELTVQSLTESPLELLNLNMQSLYESQIILSGMLLKMQKKLDGLGSSVRSGEEVDSEGLDDQNTVEAYKKRINVLAEKLKKINAVLAKVEARVDRIAAGMRLD</sequence>